<dbReference type="InterPro" id="IPR011978">
    <property type="entry name" value="YgfB-like"/>
</dbReference>
<dbReference type="Proteomes" id="UP000325255">
    <property type="component" value="Unassembled WGS sequence"/>
</dbReference>
<dbReference type="NCBIfam" id="TIGR02292">
    <property type="entry name" value="ygfB_yecA"/>
    <property type="match status" value="1"/>
</dbReference>
<dbReference type="SUPFAM" id="SSF101327">
    <property type="entry name" value="YgfB-like"/>
    <property type="match status" value="1"/>
</dbReference>
<organism evidence="1 2">
    <name type="scientific">Rhodovastum atsumiense</name>
    <dbReference type="NCBI Taxonomy" id="504468"/>
    <lineage>
        <taxon>Bacteria</taxon>
        <taxon>Pseudomonadati</taxon>
        <taxon>Pseudomonadota</taxon>
        <taxon>Alphaproteobacteria</taxon>
        <taxon>Acetobacterales</taxon>
        <taxon>Acetobacteraceae</taxon>
        <taxon>Rhodovastum</taxon>
    </lineage>
</organism>
<dbReference type="Gene3D" id="1.20.120.740">
    <property type="entry name" value="YgfB uncharacterised protein family UPF0149, PF03695"/>
    <property type="match status" value="1"/>
</dbReference>
<dbReference type="OrthoDB" id="1551443at2"/>
<dbReference type="InterPro" id="IPR036255">
    <property type="entry name" value="YgfB-like_sf"/>
</dbReference>
<dbReference type="Pfam" id="PF03695">
    <property type="entry name" value="UPF0149"/>
    <property type="match status" value="1"/>
</dbReference>
<comment type="caution">
    <text evidence="1">The sequence shown here is derived from an EMBL/GenBank/DDBJ whole genome shotgun (WGS) entry which is preliminary data.</text>
</comment>
<name>A0A5M6IIL2_9PROT</name>
<keyword evidence="2" id="KW-1185">Reference proteome</keyword>
<gene>
    <name evidence="1" type="ORF">F1189_30630</name>
</gene>
<evidence type="ECO:0000313" key="1">
    <source>
        <dbReference type="EMBL" id="KAA5608111.1"/>
    </source>
</evidence>
<proteinExistence type="predicted"/>
<protein>
    <submittedName>
        <fullName evidence="1">UPF0149 family protein</fullName>
    </submittedName>
</protein>
<sequence>MARPPMPLDELDRWLRTPRPRTPIADGLAMLDGFLTAIVVGPVTYEPLGWICPLLGVSKDAYCHGDTPEFAAIAAVAKYHNALAATLSETPDQFTPRFDRSESGAVDVGPWCRGFHAAIQLNPKYWRPLLPARRQAHLWLIPILAHCTDPDGRRVPGAPPPGPLTELARFDAHRNIPSAVVAMREFWAPTRYGR</sequence>
<dbReference type="EMBL" id="VWPK01000106">
    <property type="protein sequence ID" value="KAA5608111.1"/>
    <property type="molecule type" value="Genomic_DNA"/>
</dbReference>
<reference evidence="1 2" key="1">
    <citation type="submission" date="2019-09" db="EMBL/GenBank/DDBJ databases">
        <title>Genome sequence of Rhodovastum atsumiense, a diverse member of the Acetobacteraceae family of non-sulfur purple photosynthetic bacteria.</title>
        <authorList>
            <person name="Meyer T."/>
            <person name="Kyndt J."/>
        </authorList>
    </citation>
    <scope>NUCLEOTIDE SEQUENCE [LARGE SCALE GENOMIC DNA]</scope>
    <source>
        <strain evidence="1 2">DSM 21279</strain>
    </source>
</reference>
<evidence type="ECO:0000313" key="2">
    <source>
        <dbReference type="Proteomes" id="UP000325255"/>
    </source>
</evidence>
<dbReference type="AlphaFoldDB" id="A0A5M6IIL2"/>
<accession>A0A5M6IIL2</accession>